<dbReference type="OrthoDB" id="50443at2157"/>
<evidence type="ECO:0000256" key="2">
    <source>
        <dbReference type="SAM" id="Phobius"/>
    </source>
</evidence>
<accession>A0A1G7JT16</accession>
<dbReference type="InterPro" id="IPR003784">
    <property type="entry name" value="BioY"/>
</dbReference>
<dbReference type="EMBL" id="FNBK01000005">
    <property type="protein sequence ID" value="SDF28073.1"/>
    <property type="molecule type" value="Genomic_DNA"/>
</dbReference>
<dbReference type="GO" id="GO:0005886">
    <property type="term" value="C:plasma membrane"/>
    <property type="evidence" value="ECO:0007669"/>
    <property type="project" value="UniProtKB-SubCell"/>
</dbReference>
<keyword evidence="1" id="KW-1003">Cell membrane</keyword>
<name>A0A1G7JT16_9EURY</name>
<dbReference type="PIRSF" id="PIRSF016661">
    <property type="entry name" value="BioY"/>
    <property type="match status" value="1"/>
</dbReference>
<protein>
    <submittedName>
        <fullName evidence="3">Biotin transport system substrate-specific component</fullName>
    </submittedName>
</protein>
<dbReference type="STRING" id="660518.SAMN05216218_10553"/>
<dbReference type="PANTHER" id="PTHR34295">
    <property type="entry name" value="BIOTIN TRANSPORTER BIOY"/>
    <property type="match status" value="1"/>
</dbReference>
<dbReference type="Gene3D" id="1.10.1760.20">
    <property type="match status" value="1"/>
</dbReference>
<dbReference type="AlphaFoldDB" id="A0A1G7JT16"/>
<feature type="transmembrane region" description="Helical" evidence="2">
    <location>
        <begin position="20"/>
        <end position="37"/>
    </location>
</feature>
<organism evidence="3 4">
    <name type="scientific">Halorientalis regularis</name>
    <dbReference type="NCBI Taxonomy" id="660518"/>
    <lineage>
        <taxon>Archaea</taxon>
        <taxon>Methanobacteriati</taxon>
        <taxon>Methanobacteriota</taxon>
        <taxon>Stenosarchaea group</taxon>
        <taxon>Halobacteria</taxon>
        <taxon>Halobacteriales</taxon>
        <taxon>Haloarculaceae</taxon>
        <taxon>Halorientalis</taxon>
    </lineage>
</organism>
<keyword evidence="1 2" id="KW-0472">Membrane</keyword>
<reference evidence="4" key="1">
    <citation type="submission" date="2016-10" db="EMBL/GenBank/DDBJ databases">
        <authorList>
            <person name="Varghese N."/>
            <person name="Submissions S."/>
        </authorList>
    </citation>
    <scope>NUCLEOTIDE SEQUENCE [LARGE SCALE GENOMIC DNA]</scope>
    <source>
        <strain evidence="4">IBRC-M 10760</strain>
    </source>
</reference>
<evidence type="ECO:0000256" key="1">
    <source>
        <dbReference type="PIRNR" id="PIRNR016661"/>
    </source>
</evidence>
<dbReference type="PANTHER" id="PTHR34295:SF1">
    <property type="entry name" value="BIOTIN TRANSPORTER BIOY"/>
    <property type="match status" value="1"/>
</dbReference>
<dbReference type="Proteomes" id="UP000199076">
    <property type="component" value="Unassembled WGS sequence"/>
</dbReference>
<dbReference type="Pfam" id="PF02632">
    <property type="entry name" value="BioY"/>
    <property type="match status" value="1"/>
</dbReference>
<sequence length="193" mass="19099">MSTDTDNVDLVDAAVVENLGRVALFAALMGAFAYVSFPNPFSPAPVTLQVLGVFLAGIFLGPVWGGVSIALYLAAGAVGAPVFSGGSAGLAPLVGQTAGYLWSYPVAAFVVGALVHGGLSVGDPREAGLVRLVGSMVAGTAIVYAMGVVGLMLVLGLGPVAAFMAGAAAFIPAEAFKIAAAVGIVRSDAFVAE</sequence>
<feature type="transmembrane region" description="Helical" evidence="2">
    <location>
        <begin position="70"/>
        <end position="94"/>
    </location>
</feature>
<keyword evidence="2" id="KW-0812">Transmembrane</keyword>
<gene>
    <name evidence="3" type="ORF">SAMN05216218_10553</name>
</gene>
<comment type="subcellular location">
    <subcellularLocation>
        <location evidence="1">Cell membrane</location>
        <topology evidence="1">Multi-pass membrane protein</topology>
    </subcellularLocation>
</comment>
<keyword evidence="1" id="KW-0813">Transport</keyword>
<dbReference type="RefSeq" id="WP_092690219.1">
    <property type="nucleotide sequence ID" value="NZ_FNBK01000005.1"/>
</dbReference>
<evidence type="ECO:0000313" key="3">
    <source>
        <dbReference type="EMBL" id="SDF28073.1"/>
    </source>
</evidence>
<evidence type="ECO:0000313" key="4">
    <source>
        <dbReference type="Proteomes" id="UP000199076"/>
    </source>
</evidence>
<proteinExistence type="inferred from homology"/>
<comment type="similarity">
    <text evidence="1">Belongs to the BioY family.</text>
</comment>
<keyword evidence="4" id="KW-1185">Reference proteome</keyword>
<feature type="transmembrane region" description="Helical" evidence="2">
    <location>
        <begin position="44"/>
        <end position="64"/>
    </location>
</feature>
<feature type="transmembrane region" description="Helical" evidence="2">
    <location>
        <begin position="141"/>
        <end position="171"/>
    </location>
</feature>
<dbReference type="GO" id="GO:0015225">
    <property type="term" value="F:biotin transmembrane transporter activity"/>
    <property type="evidence" value="ECO:0007669"/>
    <property type="project" value="UniProtKB-UniRule"/>
</dbReference>
<feature type="transmembrane region" description="Helical" evidence="2">
    <location>
        <begin position="101"/>
        <end position="121"/>
    </location>
</feature>
<keyword evidence="2" id="KW-1133">Transmembrane helix</keyword>